<dbReference type="AlphaFoldDB" id="A0A4S8ZV51"/>
<accession>A0A4S8ZV51</accession>
<feature type="region of interest" description="Disordered" evidence="1">
    <location>
        <begin position="1"/>
        <end position="30"/>
    </location>
</feature>
<comment type="caution">
    <text evidence="2">The sequence shown here is derived from an EMBL/GenBank/DDBJ whole genome shotgun (WGS) entry which is preliminary data.</text>
</comment>
<dbReference type="InterPro" id="IPR053221">
    <property type="entry name" value="Burnettramic_acid_biosynth"/>
</dbReference>
<dbReference type="Proteomes" id="UP000308802">
    <property type="component" value="Unassembled WGS sequence"/>
</dbReference>
<dbReference type="PANTHER" id="PTHR38887">
    <property type="entry name" value="CHROMOSOME 21, WHOLE GENOME SHOTGUN SEQUENCE"/>
    <property type="match status" value="1"/>
</dbReference>
<feature type="region of interest" description="Disordered" evidence="1">
    <location>
        <begin position="283"/>
        <end position="334"/>
    </location>
</feature>
<name>A0A4S8ZV51_AURPU</name>
<reference evidence="2 3" key="1">
    <citation type="submission" date="2018-10" db="EMBL/GenBank/DDBJ databases">
        <title>Fifty Aureobasidium pullulans genomes reveal a recombining polyextremotolerant generalist.</title>
        <authorList>
            <person name="Gostincar C."/>
            <person name="Turk M."/>
            <person name="Zajc J."/>
            <person name="Gunde-Cimerman N."/>
        </authorList>
    </citation>
    <scope>NUCLEOTIDE SEQUENCE [LARGE SCALE GENOMIC DNA]</scope>
    <source>
        <strain evidence="2 3">EXF-10659</strain>
    </source>
</reference>
<organism evidence="2 3">
    <name type="scientific">Aureobasidium pullulans</name>
    <name type="common">Black yeast</name>
    <name type="synonym">Pullularia pullulans</name>
    <dbReference type="NCBI Taxonomy" id="5580"/>
    <lineage>
        <taxon>Eukaryota</taxon>
        <taxon>Fungi</taxon>
        <taxon>Dikarya</taxon>
        <taxon>Ascomycota</taxon>
        <taxon>Pezizomycotina</taxon>
        <taxon>Dothideomycetes</taxon>
        <taxon>Dothideomycetidae</taxon>
        <taxon>Dothideales</taxon>
        <taxon>Saccotheciaceae</taxon>
        <taxon>Aureobasidium</taxon>
    </lineage>
</organism>
<evidence type="ECO:0000256" key="1">
    <source>
        <dbReference type="SAM" id="MobiDB-lite"/>
    </source>
</evidence>
<dbReference type="EMBL" id="QZAO01000342">
    <property type="protein sequence ID" value="THW70271.1"/>
    <property type="molecule type" value="Genomic_DNA"/>
</dbReference>
<gene>
    <name evidence="2" type="ORF">D6D19_07920</name>
</gene>
<proteinExistence type="predicted"/>
<feature type="compositionally biased region" description="Basic and acidic residues" evidence="1">
    <location>
        <begin position="285"/>
        <end position="334"/>
    </location>
</feature>
<dbReference type="PANTHER" id="PTHR38887:SF1">
    <property type="entry name" value="RAS MODIFICATION PROTEIN ERF4"/>
    <property type="match status" value="1"/>
</dbReference>
<evidence type="ECO:0000313" key="3">
    <source>
        <dbReference type="Proteomes" id="UP000308802"/>
    </source>
</evidence>
<evidence type="ECO:0000313" key="2">
    <source>
        <dbReference type="EMBL" id="THW70271.1"/>
    </source>
</evidence>
<sequence length="334" mass="36769">MAQPHFVSGQCPQDPWHSAPPVKHWVDDTSSLAPPPYARAHQEPLSAPIGSKIAYCTSTQMQCQPTPDTLGGPNHIPQQRNNYQSRSVIHEHNPYSPSCVKDLPVVIPQIAPGTAPFTRAYSPLLASIGIDISTFLLFLDTLNIAFSPTPPLQILDLAGGIVGMVPHHIPALVGGGLQASAKLASAVTCKTRTKAVLEKANQEVFGTRGLKVEVVDTKTLKQRLGIHGPLLQTLDEQSSQLNVQQRRLKALEPYSAPLDFNVPMPEQQGNAIDRLSAAQLKRQMAKAEEKAFEQRMKEGRKADRRAEKGERKKEKDRRRGKEEKQKGRGEDKET</sequence>
<protein>
    <submittedName>
        <fullName evidence="2">Uncharacterized protein</fullName>
    </submittedName>
</protein>